<evidence type="ECO:0000313" key="3">
    <source>
        <dbReference type="EMBL" id="RGM71157.1"/>
    </source>
</evidence>
<dbReference type="EMBL" id="QRKN01000026">
    <property type="protein sequence ID" value="RHI16536.1"/>
    <property type="molecule type" value="Genomic_DNA"/>
</dbReference>
<protein>
    <recommendedName>
        <fullName evidence="10">AraC family transcriptional regulator</fullName>
    </recommendedName>
</protein>
<dbReference type="Proteomes" id="UP001197847">
    <property type="component" value="Unassembled WGS sequence"/>
</dbReference>
<dbReference type="Proteomes" id="UP000260717">
    <property type="component" value="Unassembled WGS sequence"/>
</dbReference>
<dbReference type="EMBL" id="QSTI01000006">
    <property type="protein sequence ID" value="RGM50981.1"/>
    <property type="molecule type" value="Genomic_DNA"/>
</dbReference>
<dbReference type="AlphaFoldDB" id="A0A3E4X929"/>
<dbReference type="GeneID" id="86987806"/>
<dbReference type="Proteomes" id="UP000285865">
    <property type="component" value="Unassembled WGS sequence"/>
</dbReference>
<evidence type="ECO:0000313" key="4">
    <source>
        <dbReference type="EMBL" id="RHE33198.1"/>
    </source>
</evidence>
<evidence type="ECO:0000313" key="7">
    <source>
        <dbReference type="Proteomes" id="UP000260758"/>
    </source>
</evidence>
<dbReference type="RefSeq" id="WP_012741810.1">
    <property type="nucleotide sequence ID" value="NZ_CP092643.1"/>
</dbReference>
<evidence type="ECO:0000313" key="2">
    <source>
        <dbReference type="EMBL" id="RGM50981.1"/>
    </source>
</evidence>
<dbReference type="EMBL" id="QSKC01000004">
    <property type="protein sequence ID" value="RHE33198.1"/>
    <property type="molecule type" value="Genomic_DNA"/>
</dbReference>
<organism evidence="2 6">
    <name type="scientific">Agathobacter rectalis</name>
    <dbReference type="NCBI Taxonomy" id="39491"/>
    <lineage>
        <taxon>Bacteria</taxon>
        <taxon>Bacillati</taxon>
        <taxon>Bacillota</taxon>
        <taxon>Clostridia</taxon>
        <taxon>Lachnospirales</taxon>
        <taxon>Lachnospiraceae</taxon>
        <taxon>Agathobacter</taxon>
    </lineage>
</organism>
<dbReference type="EMBL" id="JAJFBX010000002">
    <property type="protein sequence ID" value="MCC2745949.1"/>
    <property type="molecule type" value="Genomic_DNA"/>
</dbReference>
<reference evidence="6 7" key="1">
    <citation type="submission" date="2018-08" db="EMBL/GenBank/DDBJ databases">
        <title>A genome reference for cultivated species of the human gut microbiota.</title>
        <authorList>
            <person name="Zou Y."/>
            <person name="Xue W."/>
            <person name="Luo G."/>
        </authorList>
    </citation>
    <scope>NUCLEOTIDE SEQUENCE [LARGE SCALE GENOMIC DNA]</scope>
    <source>
        <strain evidence="5 9">AM16-11</strain>
        <strain evidence="4 8">AM29-10</strain>
        <strain evidence="3 7">OM07-13</strain>
        <strain evidence="2 6">OM08-12AT</strain>
    </source>
</reference>
<dbReference type="Proteomes" id="UP000285290">
    <property type="component" value="Unassembled WGS sequence"/>
</dbReference>
<evidence type="ECO:0000313" key="1">
    <source>
        <dbReference type="EMBL" id="MCC2745949.1"/>
    </source>
</evidence>
<accession>A0A3E4X929</accession>
<gene>
    <name evidence="5" type="ORF">DW172_16065</name>
    <name evidence="4" type="ORF">DW753_04800</name>
    <name evidence="3" type="ORF">DXB99_09650</name>
    <name evidence="2" type="ORF">DXC13_05895</name>
    <name evidence="1" type="ORF">LK487_02655</name>
</gene>
<evidence type="ECO:0000313" key="8">
    <source>
        <dbReference type="Proteomes" id="UP000285290"/>
    </source>
</evidence>
<name>A0A3E4X929_9FIRM</name>
<evidence type="ECO:0000313" key="9">
    <source>
        <dbReference type="Proteomes" id="UP000285865"/>
    </source>
</evidence>
<dbReference type="Gene3D" id="3.20.80.10">
    <property type="entry name" value="Regulatory factor, effector binding domain"/>
    <property type="match status" value="1"/>
</dbReference>
<proteinExistence type="predicted"/>
<dbReference type="Proteomes" id="UP000260758">
    <property type="component" value="Unassembled WGS sequence"/>
</dbReference>
<dbReference type="InterPro" id="IPR011256">
    <property type="entry name" value="Reg_factor_effector_dom_sf"/>
</dbReference>
<dbReference type="EMBL" id="QSTP01000009">
    <property type="protein sequence ID" value="RGM71157.1"/>
    <property type="molecule type" value="Genomic_DNA"/>
</dbReference>
<evidence type="ECO:0008006" key="10">
    <source>
        <dbReference type="Google" id="ProtNLM"/>
    </source>
</evidence>
<evidence type="ECO:0000313" key="5">
    <source>
        <dbReference type="EMBL" id="RHI16536.1"/>
    </source>
</evidence>
<sequence length="158" mass="18253">MNTITLSEHKILKLQNVLSVQVDLESESDELFDIEINKLNTYIQTHGAKQIGPLIQATSFEIKDDGAVDIKMQFMLQTDNFIHNVEPPYKMDSILRVKNCLYARYIGPEDKLKFAYDKLGVYAFENDIELDGCNYTIYVDRNEEDETMVADVFMPVKE</sequence>
<dbReference type="OMA" id="IGPMINY"/>
<evidence type="ECO:0000313" key="6">
    <source>
        <dbReference type="Proteomes" id="UP000260717"/>
    </source>
</evidence>
<comment type="caution">
    <text evidence="2">The sequence shown here is derived from an EMBL/GenBank/DDBJ whole genome shotgun (WGS) entry which is preliminary data.</text>
</comment>
<reference evidence="1" key="2">
    <citation type="submission" date="2021-10" db="EMBL/GenBank/DDBJ databases">
        <title>Collection of gut derived symbiotic bacterial strains cultured from healthy donors.</title>
        <authorList>
            <person name="Lin H."/>
            <person name="Littmann E."/>
            <person name="Claire K."/>
            <person name="Pamer E."/>
        </authorList>
    </citation>
    <scope>NUCLEOTIDE SEQUENCE</scope>
    <source>
        <strain evidence="1">MSK.22.92</strain>
    </source>
</reference>